<gene>
    <name evidence="2" type="ORF">ACFQ08_14270</name>
</gene>
<dbReference type="PANTHER" id="PTHR35010:SF2">
    <property type="entry name" value="BLL4672 PROTEIN"/>
    <property type="match status" value="1"/>
</dbReference>
<dbReference type="InterPro" id="IPR001387">
    <property type="entry name" value="Cro/C1-type_HTH"/>
</dbReference>
<sequence>MTAGPLAAFLRARRAAARPQEHGLPVGQRRTPGLRREEVAMLAGVSTNYYIRLEQGRDRRPSAQVVEALAVALGLNPD</sequence>
<keyword evidence="3" id="KW-1185">Reference proteome</keyword>
<dbReference type="InterPro" id="IPR010982">
    <property type="entry name" value="Lambda_DNA-bd_dom_sf"/>
</dbReference>
<comment type="caution">
    <text evidence="2">The sequence shown here is derived from an EMBL/GenBank/DDBJ whole genome shotgun (WGS) entry which is preliminary data.</text>
</comment>
<organism evidence="2 3">
    <name type="scientific">Streptosporangium algeriense</name>
    <dbReference type="NCBI Taxonomy" id="1682748"/>
    <lineage>
        <taxon>Bacteria</taxon>
        <taxon>Bacillati</taxon>
        <taxon>Actinomycetota</taxon>
        <taxon>Actinomycetes</taxon>
        <taxon>Streptosporangiales</taxon>
        <taxon>Streptosporangiaceae</taxon>
        <taxon>Streptosporangium</taxon>
    </lineage>
</organism>
<dbReference type="PROSITE" id="PS50943">
    <property type="entry name" value="HTH_CROC1"/>
    <property type="match status" value="1"/>
</dbReference>
<dbReference type="Pfam" id="PF13560">
    <property type="entry name" value="HTH_31"/>
    <property type="match status" value="1"/>
</dbReference>
<protein>
    <submittedName>
        <fullName evidence="2">Helix-turn-helix domain-containing protein</fullName>
    </submittedName>
</protein>
<feature type="domain" description="HTH cro/C1-type" evidence="1">
    <location>
        <begin position="33"/>
        <end position="78"/>
    </location>
</feature>
<dbReference type="Proteomes" id="UP001597024">
    <property type="component" value="Unassembled WGS sequence"/>
</dbReference>
<dbReference type="CDD" id="cd00093">
    <property type="entry name" value="HTH_XRE"/>
    <property type="match status" value="1"/>
</dbReference>
<proteinExistence type="predicted"/>
<feature type="non-terminal residue" evidence="2">
    <location>
        <position position="78"/>
    </location>
</feature>
<dbReference type="Gene3D" id="1.10.260.40">
    <property type="entry name" value="lambda repressor-like DNA-binding domains"/>
    <property type="match status" value="1"/>
</dbReference>
<evidence type="ECO:0000313" key="3">
    <source>
        <dbReference type="Proteomes" id="UP001597024"/>
    </source>
</evidence>
<accession>A0ABW3DPC1</accession>
<dbReference type="EMBL" id="JBHTHX010000420">
    <property type="protein sequence ID" value="MFD0885715.1"/>
    <property type="molecule type" value="Genomic_DNA"/>
</dbReference>
<name>A0ABW3DPC1_9ACTN</name>
<dbReference type="SMART" id="SM00530">
    <property type="entry name" value="HTH_XRE"/>
    <property type="match status" value="1"/>
</dbReference>
<evidence type="ECO:0000259" key="1">
    <source>
        <dbReference type="PROSITE" id="PS50943"/>
    </source>
</evidence>
<evidence type="ECO:0000313" key="2">
    <source>
        <dbReference type="EMBL" id="MFD0885715.1"/>
    </source>
</evidence>
<reference evidence="3" key="1">
    <citation type="journal article" date="2019" name="Int. J. Syst. Evol. Microbiol.">
        <title>The Global Catalogue of Microorganisms (GCM) 10K type strain sequencing project: providing services to taxonomists for standard genome sequencing and annotation.</title>
        <authorList>
            <consortium name="The Broad Institute Genomics Platform"/>
            <consortium name="The Broad Institute Genome Sequencing Center for Infectious Disease"/>
            <person name="Wu L."/>
            <person name="Ma J."/>
        </authorList>
    </citation>
    <scope>NUCLEOTIDE SEQUENCE [LARGE SCALE GENOMIC DNA]</scope>
    <source>
        <strain evidence="3">CCUG 62974</strain>
    </source>
</reference>
<dbReference type="PANTHER" id="PTHR35010">
    <property type="entry name" value="BLL4672 PROTEIN-RELATED"/>
    <property type="match status" value="1"/>
</dbReference>
<dbReference type="SUPFAM" id="SSF47413">
    <property type="entry name" value="lambda repressor-like DNA-binding domains"/>
    <property type="match status" value="1"/>
</dbReference>